<dbReference type="EMBL" id="WIUZ02000013">
    <property type="protein sequence ID" value="KAF9781662.1"/>
    <property type="molecule type" value="Genomic_DNA"/>
</dbReference>
<comment type="caution">
    <text evidence="2">The sequence shown here is derived from an EMBL/GenBank/DDBJ whole genome shotgun (WGS) entry which is preliminary data.</text>
</comment>
<feature type="region of interest" description="Disordered" evidence="1">
    <location>
        <begin position="181"/>
        <end position="213"/>
    </location>
</feature>
<evidence type="ECO:0000313" key="4">
    <source>
        <dbReference type="Proteomes" id="UP000736335"/>
    </source>
</evidence>
<dbReference type="Proteomes" id="UP000736335">
    <property type="component" value="Unassembled WGS sequence"/>
</dbReference>
<evidence type="ECO:0000313" key="3">
    <source>
        <dbReference type="EMBL" id="KAF9781859.1"/>
    </source>
</evidence>
<feature type="region of interest" description="Disordered" evidence="1">
    <location>
        <begin position="17"/>
        <end position="51"/>
    </location>
</feature>
<sequence>MTSINYRLERPALNHVAESESKIHQEPVTPRYRKLERPTPNPAATPSELEPNIQQEPVTIAYTLIISIDRNHLDRHLTANSQPGHNYQVSELESNIQQEPVTIPHTSTIRIDRRRLDRHRLGFTNSQPGHNYQVAELEFNIQQEPVTTAHTLARRIDCCRHRLKFTNSQPGHNIFPANILAAPPEISPSTPSSPKSESEFDRNLSSPPMLHSR</sequence>
<accession>A0A9P6HBC1</accession>
<gene>
    <name evidence="2" type="ORF">BJ322DRAFT_1111587</name>
    <name evidence="3" type="ORF">BJ322DRAFT_1111766</name>
</gene>
<keyword evidence="4" id="KW-1185">Reference proteome</keyword>
<dbReference type="EMBL" id="WIUZ02000013">
    <property type="protein sequence ID" value="KAF9781859.1"/>
    <property type="molecule type" value="Genomic_DNA"/>
</dbReference>
<feature type="compositionally biased region" description="Low complexity" evidence="1">
    <location>
        <begin position="183"/>
        <end position="195"/>
    </location>
</feature>
<organism evidence="2 4">
    <name type="scientific">Thelephora terrestris</name>
    <dbReference type="NCBI Taxonomy" id="56493"/>
    <lineage>
        <taxon>Eukaryota</taxon>
        <taxon>Fungi</taxon>
        <taxon>Dikarya</taxon>
        <taxon>Basidiomycota</taxon>
        <taxon>Agaricomycotina</taxon>
        <taxon>Agaricomycetes</taxon>
        <taxon>Thelephorales</taxon>
        <taxon>Thelephoraceae</taxon>
        <taxon>Thelephora</taxon>
    </lineage>
</organism>
<proteinExistence type="predicted"/>
<evidence type="ECO:0000313" key="2">
    <source>
        <dbReference type="EMBL" id="KAF9781662.1"/>
    </source>
</evidence>
<protein>
    <submittedName>
        <fullName evidence="2">Uncharacterized protein</fullName>
    </submittedName>
</protein>
<dbReference type="AlphaFoldDB" id="A0A9P6HBC1"/>
<reference evidence="2" key="2">
    <citation type="submission" date="2020-11" db="EMBL/GenBank/DDBJ databases">
        <authorList>
            <consortium name="DOE Joint Genome Institute"/>
            <person name="Kuo A."/>
            <person name="Miyauchi S."/>
            <person name="Kiss E."/>
            <person name="Drula E."/>
            <person name="Kohler A."/>
            <person name="Sanchez-Garcia M."/>
            <person name="Andreopoulos B."/>
            <person name="Barry K.W."/>
            <person name="Bonito G."/>
            <person name="Buee M."/>
            <person name="Carver A."/>
            <person name="Chen C."/>
            <person name="Cichocki N."/>
            <person name="Clum A."/>
            <person name="Culley D."/>
            <person name="Crous P.W."/>
            <person name="Fauchery L."/>
            <person name="Girlanda M."/>
            <person name="Hayes R."/>
            <person name="Keri Z."/>
            <person name="Labutti K."/>
            <person name="Lipzen A."/>
            <person name="Lombard V."/>
            <person name="Magnuson J."/>
            <person name="Maillard F."/>
            <person name="Morin E."/>
            <person name="Murat C."/>
            <person name="Nolan M."/>
            <person name="Ohm R."/>
            <person name="Pangilinan J."/>
            <person name="Pereira M."/>
            <person name="Perotto S."/>
            <person name="Peter M."/>
            <person name="Riley R."/>
            <person name="Sitrit Y."/>
            <person name="Stielow B."/>
            <person name="Szollosi G."/>
            <person name="Zifcakova L."/>
            <person name="Stursova M."/>
            <person name="Spatafora J.W."/>
            <person name="Tedersoo L."/>
            <person name="Vaario L.-M."/>
            <person name="Yamada A."/>
            <person name="Yan M."/>
            <person name="Wang P."/>
            <person name="Xu J."/>
            <person name="Bruns T."/>
            <person name="Baldrian P."/>
            <person name="Vilgalys R."/>
            <person name="Henrissat B."/>
            <person name="Grigoriev I.V."/>
            <person name="Hibbett D."/>
            <person name="Nagy L.G."/>
            <person name="Martin F.M."/>
        </authorList>
    </citation>
    <scope>NUCLEOTIDE SEQUENCE</scope>
    <source>
        <strain evidence="2">UH-Tt-Lm1</strain>
    </source>
</reference>
<evidence type="ECO:0000256" key="1">
    <source>
        <dbReference type="SAM" id="MobiDB-lite"/>
    </source>
</evidence>
<name>A0A9P6HBC1_9AGAM</name>
<reference evidence="2" key="1">
    <citation type="journal article" date="2020" name="Nat. Commun.">
        <title>Large-scale genome sequencing of mycorrhizal fungi provides insights into the early evolution of symbiotic traits.</title>
        <authorList>
            <person name="Miyauchi S."/>
            <person name="Kiss E."/>
            <person name="Kuo A."/>
            <person name="Drula E."/>
            <person name="Kohler A."/>
            <person name="Sanchez-Garcia M."/>
            <person name="Morin E."/>
            <person name="Andreopoulos B."/>
            <person name="Barry K.W."/>
            <person name="Bonito G."/>
            <person name="Buee M."/>
            <person name="Carver A."/>
            <person name="Chen C."/>
            <person name="Cichocki N."/>
            <person name="Clum A."/>
            <person name="Culley D."/>
            <person name="Crous P.W."/>
            <person name="Fauchery L."/>
            <person name="Girlanda M."/>
            <person name="Hayes R.D."/>
            <person name="Keri Z."/>
            <person name="LaButti K."/>
            <person name="Lipzen A."/>
            <person name="Lombard V."/>
            <person name="Magnuson J."/>
            <person name="Maillard F."/>
            <person name="Murat C."/>
            <person name="Nolan M."/>
            <person name="Ohm R.A."/>
            <person name="Pangilinan J."/>
            <person name="Pereira M.F."/>
            <person name="Perotto S."/>
            <person name="Peter M."/>
            <person name="Pfister S."/>
            <person name="Riley R."/>
            <person name="Sitrit Y."/>
            <person name="Stielow J.B."/>
            <person name="Szollosi G."/>
            <person name="Zifcakova L."/>
            <person name="Stursova M."/>
            <person name="Spatafora J.W."/>
            <person name="Tedersoo L."/>
            <person name="Vaario L.M."/>
            <person name="Yamada A."/>
            <person name="Yan M."/>
            <person name="Wang P."/>
            <person name="Xu J."/>
            <person name="Bruns T."/>
            <person name="Baldrian P."/>
            <person name="Vilgalys R."/>
            <person name="Dunand C."/>
            <person name="Henrissat B."/>
            <person name="Grigoriev I.V."/>
            <person name="Hibbett D."/>
            <person name="Nagy L.G."/>
            <person name="Martin F.M."/>
        </authorList>
    </citation>
    <scope>NUCLEOTIDE SEQUENCE</scope>
    <source>
        <strain evidence="2">UH-Tt-Lm1</strain>
    </source>
</reference>